<comment type="caution">
    <text evidence="6">The sequence shown here is derived from an EMBL/GenBank/DDBJ whole genome shotgun (WGS) entry which is preliminary data.</text>
</comment>
<keyword evidence="7" id="KW-1185">Reference proteome</keyword>
<name>A0ABS4VQJ9_9PSEU</name>
<dbReference type="InterPro" id="IPR003953">
    <property type="entry name" value="FAD-dep_OxRdtase_2_FAD-bd"/>
</dbReference>
<evidence type="ECO:0000256" key="4">
    <source>
        <dbReference type="ARBA" id="ARBA00023002"/>
    </source>
</evidence>
<reference evidence="6 7" key="1">
    <citation type="submission" date="2021-03" db="EMBL/GenBank/DDBJ databases">
        <title>Sequencing the genomes of 1000 actinobacteria strains.</title>
        <authorList>
            <person name="Klenk H.-P."/>
        </authorList>
    </citation>
    <scope>NUCLEOTIDE SEQUENCE [LARGE SCALE GENOMIC DNA]</scope>
    <source>
        <strain evidence="6 7">DSM 45256</strain>
    </source>
</reference>
<dbReference type="PANTHER" id="PTHR43400:SF10">
    <property type="entry name" value="3-OXOSTEROID 1-DEHYDROGENASE"/>
    <property type="match status" value="1"/>
</dbReference>
<dbReference type="PANTHER" id="PTHR43400">
    <property type="entry name" value="FUMARATE REDUCTASE"/>
    <property type="match status" value="1"/>
</dbReference>
<dbReference type="InterPro" id="IPR050315">
    <property type="entry name" value="FAD-oxidoreductase_2"/>
</dbReference>
<evidence type="ECO:0000256" key="1">
    <source>
        <dbReference type="ARBA" id="ARBA00001974"/>
    </source>
</evidence>
<dbReference type="SUPFAM" id="SSF56425">
    <property type="entry name" value="Succinate dehydrogenase/fumarate reductase flavoprotein, catalytic domain"/>
    <property type="match status" value="1"/>
</dbReference>
<comment type="cofactor">
    <cofactor evidence="1">
        <name>FAD</name>
        <dbReference type="ChEBI" id="CHEBI:57692"/>
    </cofactor>
</comment>
<keyword evidence="2" id="KW-0285">Flavoprotein</keyword>
<dbReference type="Pfam" id="PF00890">
    <property type="entry name" value="FAD_binding_2"/>
    <property type="match status" value="1"/>
</dbReference>
<accession>A0ABS4VQJ9</accession>
<dbReference type="EC" id="1.3.99.4" evidence="6"/>
<evidence type="ECO:0000259" key="5">
    <source>
        <dbReference type="Pfam" id="PF00890"/>
    </source>
</evidence>
<evidence type="ECO:0000313" key="6">
    <source>
        <dbReference type="EMBL" id="MBP2366190.1"/>
    </source>
</evidence>
<gene>
    <name evidence="6" type="ORF">JOF36_001886</name>
</gene>
<dbReference type="RefSeq" id="WP_210026201.1">
    <property type="nucleotide sequence ID" value="NZ_JAGINU010000001.1"/>
</dbReference>
<sequence>MTGAEHVIVVGAGLGGLATAVAACELGHRVTVLEKGDQVGGAAAYSGGQVWIAANHVERRQGIADDLAAGEAYVRHLGRSHPELIDDRALHRWLAEAPRAAEYFERLGAATWSIIPDYPDYYQDAPGARPTGRYLTAVYDARRLGEHRRHLRVSPHFPVGTTYDELLAAGLRASAFGAGPEGASIAREDLLSFGTGVVAGFYRAAIDRGARILLEHEVTGLCVTGGRVDGVEVRTAAGGERTLRGVVVLATSGYDWDDDLAREFLGLEPADRGSVAPTTLTGDGIRLARAVGGTVTTIPAERAPIQLGYPVEDHPGFAVAREHSLPHTFVVDASGNRFADDAVYWEVVKAALVPGSPSMPCWMIWDSRHHAEYGLGSTPPGGRYPPGLVTSAGSLAELGNLLGIDGAQLARTAERFNADVATGSDPVFGRGSNTTWQKFQGDPNRPGNPNLGPVDAPPFHGMRLRMVSTGIGLTGITVDPDGRALDEDGRPLPGLHVAGAAAAFHSSGTGYNSGFSLSRAITLGLLVAENIGKDLVAES</sequence>
<dbReference type="GO" id="GO:0047571">
    <property type="term" value="F:3-oxosteroid 1-dehydrogenase activity"/>
    <property type="evidence" value="ECO:0007669"/>
    <property type="project" value="UniProtKB-EC"/>
</dbReference>
<proteinExistence type="predicted"/>
<evidence type="ECO:0000256" key="2">
    <source>
        <dbReference type="ARBA" id="ARBA00022630"/>
    </source>
</evidence>
<protein>
    <submittedName>
        <fullName evidence="6">3-oxosteroid 1-dehydrogenase</fullName>
        <ecNumber evidence="6">1.3.99.4</ecNumber>
    </submittedName>
</protein>
<dbReference type="Gene3D" id="3.50.50.60">
    <property type="entry name" value="FAD/NAD(P)-binding domain"/>
    <property type="match status" value="2"/>
</dbReference>
<dbReference type="InterPro" id="IPR027477">
    <property type="entry name" value="Succ_DH/fumarate_Rdtase_cat_sf"/>
</dbReference>
<dbReference type="Proteomes" id="UP001519295">
    <property type="component" value="Unassembled WGS sequence"/>
</dbReference>
<dbReference type="SUPFAM" id="SSF51905">
    <property type="entry name" value="FAD/NAD(P)-binding domain"/>
    <property type="match status" value="1"/>
</dbReference>
<keyword evidence="3" id="KW-0274">FAD</keyword>
<dbReference type="EMBL" id="JAGINU010000001">
    <property type="protein sequence ID" value="MBP2366190.1"/>
    <property type="molecule type" value="Genomic_DNA"/>
</dbReference>
<evidence type="ECO:0000256" key="3">
    <source>
        <dbReference type="ARBA" id="ARBA00022827"/>
    </source>
</evidence>
<feature type="domain" description="FAD-dependent oxidoreductase 2 FAD-binding" evidence="5">
    <location>
        <begin position="6"/>
        <end position="510"/>
    </location>
</feature>
<evidence type="ECO:0000313" key="7">
    <source>
        <dbReference type="Proteomes" id="UP001519295"/>
    </source>
</evidence>
<organism evidence="6 7">
    <name type="scientific">Pseudonocardia parietis</name>
    <dbReference type="NCBI Taxonomy" id="570936"/>
    <lineage>
        <taxon>Bacteria</taxon>
        <taxon>Bacillati</taxon>
        <taxon>Actinomycetota</taxon>
        <taxon>Actinomycetes</taxon>
        <taxon>Pseudonocardiales</taxon>
        <taxon>Pseudonocardiaceae</taxon>
        <taxon>Pseudonocardia</taxon>
    </lineage>
</organism>
<keyword evidence="4 6" id="KW-0560">Oxidoreductase</keyword>
<dbReference type="InterPro" id="IPR036188">
    <property type="entry name" value="FAD/NAD-bd_sf"/>
</dbReference>